<dbReference type="Proteomes" id="UP000295260">
    <property type="component" value="Unassembled WGS sequence"/>
</dbReference>
<keyword evidence="2" id="KW-1185">Reference proteome</keyword>
<sequence length="46" mass="5216">MCVNFKLGAKIKNLFGILMRYSDKSSKSKKNRLKAKIIDKMLGGLK</sequence>
<comment type="caution">
    <text evidence="1">The sequence shown here is derived from an EMBL/GenBank/DDBJ whole genome shotgun (WGS) entry which is preliminary data.</text>
</comment>
<protein>
    <submittedName>
        <fullName evidence="1">Uncharacterized protein</fullName>
    </submittedName>
</protein>
<accession>A0A4R6Q598</accession>
<organism evidence="1 2">
    <name type="scientific">Flavobacterium dankookense</name>
    <dbReference type="NCBI Taxonomy" id="706186"/>
    <lineage>
        <taxon>Bacteria</taxon>
        <taxon>Pseudomonadati</taxon>
        <taxon>Bacteroidota</taxon>
        <taxon>Flavobacteriia</taxon>
        <taxon>Flavobacteriales</taxon>
        <taxon>Flavobacteriaceae</taxon>
        <taxon>Flavobacterium</taxon>
    </lineage>
</organism>
<dbReference type="AlphaFoldDB" id="A0A4R6Q598"/>
<evidence type="ECO:0000313" key="2">
    <source>
        <dbReference type="Proteomes" id="UP000295260"/>
    </source>
</evidence>
<proteinExistence type="predicted"/>
<reference evidence="1 2" key="1">
    <citation type="submission" date="2019-03" db="EMBL/GenBank/DDBJ databases">
        <title>Genomic Encyclopedia of Archaeal and Bacterial Type Strains, Phase II (KMG-II): from individual species to whole genera.</title>
        <authorList>
            <person name="Goeker M."/>
        </authorList>
    </citation>
    <scope>NUCLEOTIDE SEQUENCE [LARGE SCALE GENOMIC DNA]</scope>
    <source>
        <strain evidence="1 2">DSM 25687</strain>
    </source>
</reference>
<name>A0A4R6Q598_9FLAO</name>
<evidence type="ECO:0000313" key="1">
    <source>
        <dbReference type="EMBL" id="TDP57554.1"/>
    </source>
</evidence>
<gene>
    <name evidence="1" type="ORF">BC748_2766</name>
</gene>
<dbReference type="EMBL" id="SNXR01000018">
    <property type="protein sequence ID" value="TDP57554.1"/>
    <property type="molecule type" value="Genomic_DNA"/>
</dbReference>